<protein>
    <submittedName>
        <fullName evidence="1">Uncharacterized protein</fullName>
    </submittedName>
</protein>
<dbReference type="VEuPathDB" id="FungiDB:RhiirFUN_009753"/>
<evidence type="ECO:0000313" key="2">
    <source>
        <dbReference type="Proteomes" id="UP000018888"/>
    </source>
</evidence>
<keyword evidence="2" id="KW-1185">Reference proteome</keyword>
<dbReference type="EMBL" id="AUPC02000181">
    <property type="protein sequence ID" value="POG66925.1"/>
    <property type="molecule type" value="Genomic_DNA"/>
</dbReference>
<reference evidence="1 2" key="1">
    <citation type="journal article" date="2013" name="Proc. Natl. Acad. Sci. U.S.A.">
        <title>Genome of an arbuscular mycorrhizal fungus provides insight into the oldest plant symbiosis.</title>
        <authorList>
            <person name="Tisserant E."/>
            <person name="Malbreil M."/>
            <person name="Kuo A."/>
            <person name="Kohler A."/>
            <person name="Symeonidi A."/>
            <person name="Balestrini R."/>
            <person name="Charron P."/>
            <person name="Duensing N."/>
            <person name="Frei Dit Frey N."/>
            <person name="Gianinazzi-Pearson V."/>
            <person name="Gilbert L.B."/>
            <person name="Handa Y."/>
            <person name="Herr J.R."/>
            <person name="Hijri M."/>
            <person name="Koul R."/>
            <person name="Kawaguchi M."/>
            <person name="Krajinski F."/>
            <person name="Lammers P.J."/>
            <person name="Masclaux F.G."/>
            <person name="Murat C."/>
            <person name="Morin E."/>
            <person name="Ndikumana S."/>
            <person name="Pagni M."/>
            <person name="Petitpierre D."/>
            <person name="Requena N."/>
            <person name="Rosikiewicz P."/>
            <person name="Riley R."/>
            <person name="Saito K."/>
            <person name="San Clemente H."/>
            <person name="Shapiro H."/>
            <person name="van Tuinen D."/>
            <person name="Becard G."/>
            <person name="Bonfante P."/>
            <person name="Paszkowski U."/>
            <person name="Shachar-Hill Y.Y."/>
            <person name="Tuskan G.A."/>
            <person name="Young P.W."/>
            <person name="Sanders I.R."/>
            <person name="Henrissat B."/>
            <person name="Rensing S.A."/>
            <person name="Grigoriev I.V."/>
            <person name="Corradi N."/>
            <person name="Roux C."/>
            <person name="Martin F."/>
        </authorList>
    </citation>
    <scope>NUCLEOTIDE SEQUENCE [LARGE SCALE GENOMIC DNA]</scope>
    <source>
        <strain evidence="1 2">DAOM 197198</strain>
    </source>
</reference>
<reference evidence="1 2" key="2">
    <citation type="journal article" date="2018" name="New Phytol.">
        <title>High intraspecific genome diversity in the model arbuscular mycorrhizal symbiont Rhizophagus irregularis.</title>
        <authorList>
            <person name="Chen E.C.H."/>
            <person name="Morin E."/>
            <person name="Beaudet D."/>
            <person name="Noel J."/>
            <person name="Yildirir G."/>
            <person name="Ndikumana S."/>
            <person name="Charron P."/>
            <person name="St-Onge C."/>
            <person name="Giorgi J."/>
            <person name="Kruger M."/>
            <person name="Marton T."/>
            <person name="Ropars J."/>
            <person name="Grigoriev I.V."/>
            <person name="Hainaut M."/>
            <person name="Henrissat B."/>
            <person name="Roux C."/>
            <person name="Martin F."/>
            <person name="Corradi N."/>
        </authorList>
    </citation>
    <scope>NUCLEOTIDE SEQUENCE [LARGE SCALE GENOMIC DNA]</scope>
    <source>
        <strain evidence="1 2">DAOM 197198</strain>
    </source>
</reference>
<evidence type="ECO:0000313" key="1">
    <source>
        <dbReference type="EMBL" id="POG66925.1"/>
    </source>
</evidence>
<proteinExistence type="predicted"/>
<dbReference type="Proteomes" id="UP000018888">
    <property type="component" value="Unassembled WGS sequence"/>
</dbReference>
<organism evidence="1 2">
    <name type="scientific">Rhizophagus irregularis (strain DAOM 181602 / DAOM 197198 / MUCL 43194)</name>
    <name type="common">Arbuscular mycorrhizal fungus</name>
    <name type="synonym">Glomus intraradices</name>
    <dbReference type="NCBI Taxonomy" id="747089"/>
    <lineage>
        <taxon>Eukaryota</taxon>
        <taxon>Fungi</taxon>
        <taxon>Fungi incertae sedis</taxon>
        <taxon>Mucoromycota</taxon>
        <taxon>Glomeromycotina</taxon>
        <taxon>Glomeromycetes</taxon>
        <taxon>Glomerales</taxon>
        <taxon>Glomeraceae</taxon>
        <taxon>Rhizophagus</taxon>
    </lineage>
</organism>
<accession>A0A2P4PNG3</accession>
<sequence length="228" mass="27101">MIEDLCYTLRWKKRPIFGDYYRNWMKCTIESNIKFIKKGTSVNRFVTNVLDNEIRAYKINNFIKELPTYEILFKRGNNAIITEACIRCYNRTNNHNVPANWDHMWECTSNEYTEEKIMFNALMELENEFKNNTIKIKPLKHVTVEYITLMNQTSKILISENTGRHALKFRELTKGLYNNQLNKIGRTEAKKEMVKGKDTVWLPRCSEVIAKELNITAKDKKGKEWKEK</sequence>
<name>A0A2P4PNG3_RHIID</name>
<comment type="caution">
    <text evidence="1">The sequence shown here is derived from an EMBL/GenBank/DDBJ whole genome shotgun (WGS) entry which is preliminary data.</text>
</comment>
<gene>
    <name evidence="1" type="ORF">GLOIN_2v1780023</name>
</gene>
<dbReference type="AlphaFoldDB" id="A0A2P4PNG3"/>